<evidence type="ECO:0000313" key="2">
    <source>
        <dbReference type="Proteomes" id="UP000184267"/>
    </source>
</evidence>
<sequence length="254" mass="29033">MAELTIQGVTDEVDFEGASLLADLLPPDPWRAIPSLDTVTSIAVRADRFSDSFGIWVSGNGCKMSFTFPTPDRHTYWDWDPCLPLLFRDLIVLFSRAPITHLTVEGYQGDLTDEDWAGVFRSFPLLEEIAVGGSGSHASMWEGLRKTSESCSRLKYSKTDSSDDLFKAILDTLRYRARYGMRLRRLSLAFDHSFHGDYERYFKRYVEDLRSLVKSVEYVVTDLDPEFDTPETFADSLQCFLSSELEYLADHDTR</sequence>
<dbReference type="OrthoDB" id="2754773at2759"/>
<name>A0A1M2VZ55_TRAPU</name>
<evidence type="ECO:0000313" key="1">
    <source>
        <dbReference type="EMBL" id="OJT12792.1"/>
    </source>
</evidence>
<dbReference type="EMBL" id="MNAD01000447">
    <property type="protein sequence ID" value="OJT12792.1"/>
    <property type="molecule type" value="Genomic_DNA"/>
</dbReference>
<proteinExistence type="predicted"/>
<comment type="caution">
    <text evidence="1">The sequence shown here is derived from an EMBL/GenBank/DDBJ whole genome shotgun (WGS) entry which is preliminary data.</text>
</comment>
<protein>
    <submittedName>
        <fullName evidence="1">Uncharacterized protein</fullName>
    </submittedName>
</protein>
<keyword evidence="2" id="KW-1185">Reference proteome</keyword>
<gene>
    <name evidence="1" type="ORF">TRAPUB_10627</name>
</gene>
<reference evidence="1 2" key="1">
    <citation type="submission" date="2016-10" db="EMBL/GenBank/DDBJ databases">
        <title>Genome sequence of the basidiomycete white-rot fungus Trametes pubescens.</title>
        <authorList>
            <person name="Makela M.R."/>
            <person name="Granchi Z."/>
            <person name="Peng M."/>
            <person name="De Vries R.P."/>
            <person name="Grigoriev I."/>
            <person name="Riley R."/>
            <person name="Hilden K."/>
        </authorList>
    </citation>
    <scope>NUCLEOTIDE SEQUENCE [LARGE SCALE GENOMIC DNA]</scope>
    <source>
        <strain evidence="1 2">FBCC735</strain>
    </source>
</reference>
<dbReference type="AlphaFoldDB" id="A0A1M2VZ55"/>
<dbReference type="Proteomes" id="UP000184267">
    <property type="component" value="Unassembled WGS sequence"/>
</dbReference>
<accession>A0A1M2VZ55</accession>
<organism evidence="1 2">
    <name type="scientific">Trametes pubescens</name>
    <name type="common">White-rot fungus</name>
    <dbReference type="NCBI Taxonomy" id="154538"/>
    <lineage>
        <taxon>Eukaryota</taxon>
        <taxon>Fungi</taxon>
        <taxon>Dikarya</taxon>
        <taxon>Basidiomycota</taxon>
        <taxon>Agaricomycotina</taxon>
        <taxon>Agaricomycetes</taxon>
        <taxon>Polyporales</taxon>
        <taxon>Polyporaceae</taxon>
        <taxon>Trametes</taxon>
    </lineage>
</organism>